<proteinExistence type="predicted"/>
<keyword evidence="1" id="KW-0805">Transcription regulation</keyword>
<feature type="domain" description="HTH araC/xylS-type" evidence="5">
    <location>
        <begin position="184"/>
        <end position="266"/>
    </location>
</feature>
<protein>
    <submittedName>
        <fullName evidence="6">Transcriptional regulator, AraC family</fullName>
    </submittedName>
</protein>
<dbReference type="GO" id="GO:0043565">
    <property type="term" value="F:sequence-specific DNA binding"/>
    <property type="evidence" value="ECO:0007669"/>
    <property type="project" value="InterPro"/>
</dbReference>
<gene>
    <name evidence="6" type="ORF">SAMN05216207_100236</name>
</gene>
<dbReference type="SUPFAM" id="SSF46689">
    <property type="entry name" value="Homeodomain-like"/>
    <property type="match status" value="1"/>
</dbReference>
<dbReference type="RefSeq" id="WP_093336730.1">
    <property type="nucleotide sequence ID" value="NZ_FOUY01000002.1"/>
</dbReference>
<dbReference type="InterPro" id="IPR050204">
    <property type="entry name" value="AraC_XylS_family_regulators"/>
</dbReference>
<keyword evidence="3" id="KW-0804">Transcription</keyword>
<evidence type="ECO:0000256" key="1">
    <source>
        <dbReference type="ARBA" id="ARBA00023015"/>
    </source>
</evidence>
<organism evidence="6 7">
    <name type="scientific">Pseudonocardia ammonioxydans</name>
    <dbReference type="NCBI Taxonomy" id="260086"/>
    <lineage>
        <taxon>Bacteria</taxon>
        <taxon>Bacillati</taxon>
        <taxon>Actinomycetota</taxon>
        <taxon>Actinomycetes</taxon>
        <taxon>Pseudonocardiales</taxon>
        <taxon>Pseudonocardiaceae</taxon>
        <taxon>Pseudonocardia</taxon>
    </lineage>
</organism>
<evidence type="ECO:0000256" key="4">
    <source>
        <dbReference type="SAM" id="MobiDB-lite"/>
    </source>
</evidence>
<dbReference type="PANTHER" id="PTHR46796">
    <property type="entry name" value="HTH-TYPE TRANSCRIPTIONAL ACTIVATOR RHAS-RELATED"/>
    <property type="match status" value="1"/>
</dbReference>
<dbReference type="GO" id="GO:0003700">
    <property type="term" value="F:DNA-binding transcription factor activity"/>
    <property type="evidence" value="ECO:0007669"/>
    <property type="project" value="InterPro"/>
</dbReference>
<evidence type="ECO:0000259" key="5">
    <source>
        <dbReference type="PROSITE" id="PS01124"/>
    </source>
</evidence>
<dbReference type="EMBL" id="FOUY01000002">
    <property type="protein sequence ID" value="SFM70310.1"/>
    <property type="molecule type" value="Genomic_DNA"/>
</dbReference>
<evidence type="ECO:0000313" key="6">
    <source>
        <dbReference type="EMBL" id="SFM70310.1"/>
    </source>
</evidence>
<dbReference type="OrthoDB" id="2559672at2"/>
<dbReference type="PANTHER" id="PTHR46796:SF15">
    <property type="entry name" value="BLL1074 PROTEIN"/>
    <property type="match status" value="1"/>
</dbReference>
<reference evidence="6 7" key="1">
    <citation type="submission" date="2016-10" db="EMBL/GenBank/DDBJ databases">
        <authorList>
            <person name="de Groot N.N."/>
        </authorList>
    </citation>
    <scope>NUCLEOTIDE SEQUENCE [LARGE SCALE GENOMIC DNA]</scope>
    <source>
        <strain evidence="6 7">CGMCC 4.1877</strain>
    </source>
</reference>
<keyword evidence="7" id="KW-1185">Reference proteome</keyword>
<dbReference type="Pfam" id="PF12833">
    <property type="entry name" value="HTH_18"/>
    <property type="match status" value="1"/>
</dbReference>
<dbReference type="AlphaFoldDB" id="A0A1I4T153"/>
<feature type="region of interest" description="Disordered" evidence="4">
    <location>
        <begin position="267"/>
        <end position="286"/>
    </location>
</feature>
<evidence type="ECO:0000256" key="3">
    <source>
        <dbReference type="ARBA" id="ARBA00023163"/>
    </source>
</evidence>
<dbReference type="SMART" id="SM00342">
    <property type="entry name" value="HTH_ARAC"/>
    <property type="match status" value="1"/>
</dbReference>
<sequence length="286" mass="30453">MDGVTDRWLDTEYVPAQPPTALRRHVLRYLGYRERSTAPVRRRQAPAAGIALILGFHPLSLSGPLIGTGAAAAFVGGLSDSWVLTEFTGPQAGIQVDLTPAALFTLLGGRTVGDGAVPALDRLEDPELAALPERLAAAPDWGRRFALVTDLLADRLLDVRARRPAPEVAHAWDRLAASAGAVPVTTLAAETGWSRRHLQARFAGQMGLNPRTAGRVLRFAGASRLVGGSRTPLAEVAATCGYADQAHLSREFRTLAGTTPSAFRAEWGRFPSVQDTEPGGDDDRAP</sequence>
<name>A0A1I4T153_PSUAM</name>
<dbReference type="Proteomes" id="UP000199614">
    <property type="component" value="Unassembled WGS sequence"/>
</dbReference>
<dbReference type="InterPro" id="IPR009057">
    <property type="entry name" value="Homeodomain-like_sf"/>
</dbReference>
<dbReference type="PROSITE" id="PS01124">
    <property type="entry name" value="HTH_ARAC_FAMILY_2"/>
    <property type="match status" value="1"/>
</dbReference>
<dbReference type="InterPro" id="IPR018060">
    <property type="entry name" value="HTH_AraC"/>
</dbReference>
<evidence type="ECO:0000256" key="2">
    <source>
        <dbReference type="ARBA" id="ARBA00023125"/>
    </source>
</evidence>
<keyword evidence="2" id="KW-0238">DNA-binding</keyword>
<evidence type="ECO:0000313" key="7">
    <source>
        <dbReference type="Proteomes" id="UP000199614"/>
    </source>
</evidence>
<dbReference type="STRING" id="260086.SAMN05216207_100236"/>
<accession>A0A1I4T153</accession>
<dbReference type="Gene3D" id="1.10.10.60">
    <property type="entry name" value="Homeodomain-like"/>
    <property type="match status" value="1"/>
</dbReference>